<organism evidence="1">
    <name type="scientific">Tanacetum cinerariifolium</name>
    <name type="common">Dalmatian daisy</name>
    <name type="synonym">Chrysanthemum cinerariifolium</name>
    <dbReference type="NCBI Taxonomy" id="118510"/>
    <lineage>
        <taxon>Eukaryota</taxon>
        <taxon>Viridiplantae</taxon>
        <taxon>Streptophyta</taxon>
        <taxon>Embryophyta</taxon>
        <taxon>Tracheophyta</taxon>
        <taxon>Spermatophyta</taxon>
        <taxon>Magnoliopsida</taxon>
        <taxon>eudicotyledons</taxon>
        <taxon>Gunneridae</taxon>
        <taxon>Pentapetalae</taxon>
        <taxon>asterids</taxon>
        <taxon>campanulids</taxon>
        <taxon>Asterales</taxon>
        <taxon>Asteraceae</taxon>
        <taxon>Asteroideae</taxon>
        <taxon>Anthemideae</taxon>
        <taxon>Anthemidinae</taxon>
        <taxon>Tanacetum</taxon>
    </lineage>
</organism>
<dbReference type="PANTHER" id="PTHR11439:SF495">
    <property type="entry name" value="REVERSE TRANSCRIPTASE, RNA-DEPENDENT DNA POLYMERASE-RELATED"/>
    <property type="match status" value="1"/>
</dbReference>
<dbReference type="InterPro" id="IPR043502">
    <property type="entry name" value="DNA/RNA_pol_sf"/>
</dbReference>
<evidence type="ECO:0000313" key="1">
    <source>
        <dbReference type="EMBL" id="GEZ44136.1"/>
    </source>
</evidence>
<proteinExistence type="predicted"/>
<dbReference type="CDD" id="cd09272">
    <property type="entry name" value="RNase_HI_RT_Ty1"/>
    <property type="match status" value="1"/>
</dbReference>
<dbReference type="AlphaFoldDB" id="A0A699IC28"/>
<evidence type="ECO:0008006" key="2">
    <source>
        <dbReference type="Google" id="ProtNLM"/>
    </source>
</evidence>
<gene>
    <name evidence="1" type="ORF">Tci_516109</name>
</gene>
<dbReference type="EMBL" id="BKCJ010279315">
    <property type="protein sequence ID" value="GEZ44136.1"/>
    <property type="molecule type" value="Genomic_DNA"/>
</dbReference>
<dbReference type="SUPFAM" id="SSF56672">
    <property type="entry name" value="DNA/RNA polymerases"/>
    <property type="match status" value="1"/>
</dbReference>
<accession>A0A699IC28</accession>
<reference evidence="1" key="1">
    <citation type="journal article" date="2019" name="Sci. Rep.">
        <title>Draft genome of Tanacetum cinerariifolium, the natural source of mosquito coil.</title>
        <authorList>
            <person name="Yamashiro T."/>
            <person name="Shiraishi A."/>
            <person name="Satake H."/>
            <person name="Nakayama K."/>
        </authorList>
    </citation>
    <scope>NUCLEOTIDE SEQUENCE</scope>
</reference>
<name>A0A699IC28_TANCI</name>
<comment type="caution">
    <text evidence="1">The sequence shown here is derived from an EMBL/GenBank/DDBJ whole genome shotgun (WGS) entry which is preliminary data.</text>
</comment>
<sequence>MKKVPASVLAAPSIAADVSVFVVSTTTADVSVSELPIPTSGSVGVSTEDSTTVAFTFGVSHATPSSLRRHRKQTAKKRVTPIVDVADVDLIKFDSASESDGDPSPYAPYAGWEMVPTLFGSIHAYYDMEEHTKHFTSLCELLHMVEKNDLRKLLGDVDKFYQRQEPETFGLIFWRLYPHAHVHVLETVDGRVIYMFVDVSHPLSEATLERILRHGLEVPKLLVGGDLTMAEQLVTQNWMVITFHVPFWNEKWLVQGGTALELASPEQTTTSKDVSNPFMVVMVCQKPLGYFSSPMIHVLRAGLVINPPGCCHDSTKGLASPRMDVKSAFLYKRIEEEVYVFQPLRFEDPDHPGKVSQKKDRPDLIYQEQKGDILLVQVYVDDIIFGSTKKELCTKFERLIKDKFQMSSMRELTFFIEKTLVKDADGDNIDVHLYRSIIGSLMYLTASRPEIIYLKGHPKLGLWYPRDSSFELVAYTDSDYVRASLDRKLTIRDCQFLGSRLISWQCKKQTVVATSTTETEYVAAASCYGEVKQSSMVEFGEMIHYNLTTGLKRDVCFTTAKLLKMELE</sequence>
<protein>
    <recommendedName>
        <fullName evidence="2">Reverse transcriptase Ty1/copia-type domain-containing protein</fullName>
    </recommendedName>
</protein>
<dbReference type="PANTHER" id="PTHR11439">
    <property type="entry name" value="GAG-POL-RELATED RETROTRANSPOSON"/>
    <property type="match status" value="1"/>
</dbReference>